<feature type="domain" description="Pyruvate/ketoisovalerate oxidoreductase catalytic" evidence="2">
    <location>
        <begin position="19"/>
        <end position="190"/>
    </location>
</feature>
<dbReference type="InterPro" id="IPR019752">
    <property type="entry name" value="Pyrv/ketoisovalerate_OxRed_cat"/>
</dbReference>
<accession>A0A382XMJ0</accession>
<feature type="non-terminal residue" evidence="3">
    <location>
        <position position="1"/>
    </location>
</feature>
<evidence type="ECO:0000259" key="2">
    <source>
        <dbReference type="Pfam" id="PF01558"/>
    </source>
</evidence>
<dbReference type="Pfam" id="PF01558">
    <property type="entry name" value="POR"/>
    <property type="match status" value="1"/>
</dbReference>
<dbReference type="PANTHER" id="PTHR32154:SF0">
    <property type="entry name" value="PYRUVATE-FLAVODOXIN OXIDOREDUCTASE-RELATED"/>
    <property type="match status" value="1"/>
</dbReference>
<feature type="non-terminal residue" evidence="3">
    <location>
        <position position="269"/>
    </location>
</feature>
<dbReference type="EMBL" id="UINC01169030">
    <property type="protein sequence ID" value="SVD72367.1"/>
    <property type="molecule type" value="Genomic_DNA"/>
</dbReference>
<evidence type="ECO:0000256" key="1">
    <source>
        <dbReference type="ARBA" id="ARBA00023002"/>
    </source>
</evidence>
<organism evidence="3">
    <name type="scientific">marine metagenome</name>
    <dbReference type="NCBI Taxonomy" id="408172"/>
    <lineage>
        <taxon>unclassified sequences</taxon>
        <taxon>metagenomes</taxon>
        <taxon>ecological metagenomes</taxon>
    </lineage>
</organism>
<reference evidence="3" key="1">
    <citation type="submission" date="2018-05" db="EMBL/GenBank/DDBJ databases">
        <authorList>
            <person name="Lanie J.A."/>
            <person name="Ng W.-L."/>
            <person name="Kazmierczak K.M."/>
            <person name="Andrzejewski T.M."/>
            <person name="Davidsen T.M."/>
            <person name="Wayne K.J."/>
            <person name="Tettelin H."/>
            <person name="Glass J.I."/>
            <person name="Rusch D."/>
            <person name="Podicherti R."/>
            <person name="Tsui H.-C.T."/>
            <person name="Winkler M.E."/>
        </authorList>
    </citation>
    <scope>NUCLEOTIDE SEQUENCE</scope>
</reference>
<sequence>FAAEKKGSRDESGELQEVIHVSANPKYGSEKKGAPTAYFLVAAPERVRVNCDLRHVDVVLCCDPKAFTHDNPLKGIVDGGAFVWESEETPEKAWQQIPPHLRQSIIDKKLRLFILPGFDIAKKATPRPELQLRMQGNAFLGAFFKVSSLLEKFEVGDERFRKIVHAQYVKKFGRFGDAVVESNMEVMIQGGERIQEVPYGPVDAPDLSAMRGEVLMPLSGCETGCRSGSCPPPEGQPERPSMYKLKTFDDEFRAGLGDNQPASPLAAVG</sequence>
<gene>
    <name evidence="3" type="ORF">METZ01_LOCUS425221</name>
</gene>
<protein>
    <recommendedName>
        <fullName evidence="2">Pyruvate/ketoisovalerate oxidoreductase catalytic domain-containing protein</fullName>
    </recommendedName>
</protein>
<dbReference type="InterPro" id="IPR050722">
    <property type="entry name" value="Pyruvate:ferred/Flavod_OxRd"/>
</dbReference>
<keyword evidence="1" id="KW-0560">Oxidoreductase</keyword>
<dbReference type="GO" id="GO:0006979">
    <property type="term" value="P:response to oxidative stress"/>
    <property type="evidence" value="ECO:0007669"/>
    <property type="project" value="TreeGrafter"/>
</dbReference>
<dbReference type="AlphaFoldDB" id="A0A382XMJ0"/>
<dbReference type="GO" id="GO:0016903">
    <property type="term" value="F:oxidoreductase activity, acting on the aldehyde or oxo group of donors"/>
    <property type="evidence" value="ECO:0007669"/>
    <property type="project" value="InterPro"/>
</dbReference>
<evidence type="ECO:0000313" key="3">
    <source>
        <dbReference type="EMBL" id="SVD72367.1"/>
    </source>
</evidence>
<dbReference type="SUPFAM" id="SSF53323">
    <property type="entry name" value="Pyruvate-ferredoxin oxidoreductase, PFOR, domain III"/>
    <property type="match status" value="1"/>
</dbReference>
<dbReference type="Gene3D" id="3.40.920.10">
    <property type="entry name" value="Pyruvate-ferredoxin oxidoreductase, PFOR, domain III"/>
    <property type="match status" value="1"/>
</dbReference>
<dbReference type="PANTHER" id="PTHR32154">
    <property type="entry name" value="PYRUVATE-FLAVODOXIN OXIDOREDUCTASE-RELATED"/>
    <property type="match status" value="1"/>
</dbReference>
<proteinExistence type="predicted"/>
<name>A0A382XMJ0_9ZZZZ</name>
<dbReference type="InterPro" id="IPR002869">
    <property type="entry name" value="Pyrv_flavodox_OxRed_cen"/>
</dbReference>